<dbReference type="GO" id="GO:0007018">
    <property type="term" value="P:microtubule-based movement"/>
    <property type="evidence" value="ECO:0007669"/>
    <property type="project" value="InterPro"/>
</dbReference>
<organism evidence="10 11">
    <name type="scientific">Romanomermis culicivorax</name>
    <name type="common">Nematode worm</name>
    <dbReference type="NCBI Taxonomy" id="13658"/>
    <lineage>
        <taxon>Eukaryota</taxon>
        <taxon>Metazoa</taxon>
        <taxon>Ecdysozoa</taxon>
        <taxon>Nematoda</taxon>
        <taxon>Enoplea</taxon>
        <taxon>Dorylaimia</taxon>
        <taxon>Mermithida</taxon>
        <taxon>Mermithoidea</taxon>
        <taxon>Mermithidae</taxon>
        <taxon>Romanomermis</taxon>
    </lineage>
</organism>
<dbReference type="AlphaFoldDB" id="A0A915JGB5"/>
<name>A0A915JGB5_ROMCU</name>
<dbReference type="WBParaSite" id="nRc.2.0.1.t25339-RA">
    <property type="protein sequence ID" value="nRc.2.0.1.t25339-RA"/>
    <property type="gene ID" value="nRc.2.0.1.g25339"/>
</dbReference>
<dbReference type="PRINTS" id="PR00380">
    <property type="entry name" value="KINESINHEAVY"/>
</dbReference>
<dbReference type="InterPro" id="IPR027417">
    <property type="entry name" value="P-loop_NTPase"/>
</dbReference>
<keyword evidence="6" id="KW-0206">Cytoskeleton</keyword>
<evidence type="ECO:0000256" key="1">
    <source>
        <dbReference type="ARBA" id="ARBA00004245"/>
    </source>
</evidence>
<evidence type="ECO:0000256" key="8">
    <source>
        <dbReference type="RuleBase" id="RU000394"/>
    </source>
</evidence>
<feature type="binding site" evidence="7">
    <location>
        <begin position="22"/>
        <end position="29"/>
    </location>
    <ligand>
        <name>ATP</name>
        <dbReference type="ChEBI" id="CHEBI:30616"/>
    </ligand>
</feature>
<evidence type="ECO:0000313" key="11">
    <source>
        <dbReference type="WBParaSite" id="nRc.2.0.1.t25339-RA"/>
    </source>
</evidence>
<evidence type="ECO:0000256" key="7">
    <source>
        <dbReference type="PROSITE-ProRule" id="PRU00283"/>
    </source>
</evidence>
<accession>A0A915JGB5</accession>
<evidence type="ECO:0000256" key="5">
    <source>
        <dbReference type="ARBA" id="ARBA00023054"/>
    </source>
</evidence>
<dbReference type="SMART" id="SM00129">
    <property type="entry name" value="KISc"/>
    <property type="match status" value="1"/>
</dbReference>
<dbReference type="PANTHER" id="PTHR47969">
    <property type="entry name" value="CHROMOSOME-ASSOCIATED KINESIN KIF4A-RELATED"/>
    <property type="match status" value="1"/>
</dbReference>
<dbReference type="FunFam" id="3.40.850.10:FF:000236">
    <property type="entry name" value="Kinesin-like protein"/>
    <property type="match status" value="1"/>
</dbReference>
<comment type="subcellular location">
    <subcellularLocation>
        <location evidence="1">Cytoplasm</location>
        <location evidence="1">Cytoskeleton</location>
    </subcellularLocation>
</comment>
<evidence type="ECO:0000259" key="9">
    <source>
        <dbReference type="PROSITE" id="PS50067"/>
    </source>
</evidence>
<dbReference type="GO" id="GO:0005524">
    <property type="term" value="F:ATP binding"/>
    <property type="evidence" value="ECO:0007669"/>
    <property type="project" value="UniProtKB-UniRule"/>
</dbReference>
<proteinExistence type="inferred from homology"/>
<evidence type="ECO:0000256" key="4">
    <source>
        <dbReference type="ARBA" id="ARBA00022840"/>
    </source>
</evidence>
<evidence type="ECO:0000256" key="2">
    <source>
        <dbReference type="ARBA" id="ARBA00022490"/>
    </source>
</evidence>
<dbReference type="GO" id="GO:0008017">
    <property type="term" value="F:microtubule binding"/>
    <property type="evidence" value="ECO:0007669"/>
    <property type="project" value="InterPro"/>
</dbReference>
<dbReference type="PANTHER" id="PTHR47969:SF15">
    <property type="entry name" value="CHROMOSOME-ASSOCIATED KINESIN KIF4A-RELATED"/>
    <property type="match status" value="1"/>
</dbReference>
<dbReference type="SUPFAM" id="SSF52540">
    <property type="entry name" value="P-loop containing nucleoside triphosphate hydrolases"/>
    <property type="match status" value="1"/>
</dbReference>
<keyword evidence="5" id="KW-0175">Coiled coil</keyword>
<evidence type="ECO:0000256" key="6">
    <source>
        <dbReference type="ARBA" id="ARBA00023212"/>
    </source>
</evidence>
<keyword evidence="4 7" id="KW-0067">ATP-binding</keyword>
<protein>
    <recommendedName>
        <fullName evidence="8">Kinesin-like protein</fullName>
    </recommendedName>
</protein>
<dbReference type="Gene3D" id="3.40.850.10">
    <property type="entry name" value="Kinesin motor domain"/>
    <property type="match status" value="1"/>
</dbReference>
<evidence type="ECO:0000313" key="10">
    <source>
        <dbReference type="Proteomes" id="UP000887565"/>
    </source>
</evidence>
<dbReference type="InterPro" id="IPR001752">
    <property type="entry name" value="Kinesin_motor_dom"/>
</dbReference>
<keyword evidence="10" id="KW-1185">Reference proteome</keyword>
<keyword evidence="8" id="KW-0493">Microtubule</keyword>
<keyword evidence="3 7" id="KW-0547">Nucleotide-binding</keyword>
<comment type="similarity">
    <text evidence="7 8">Belongs to the TRAFAC class myosin-kinesin ATPase superfamily. Kinesin family.</text>
</comment>
<dbReference type="GO" id="GO:0051231">
    <property type="term" value="P:spindle elongation"/>
    <property type="evidence" value="ECO:0007669"/>
    <property type="project" value="TreeGrafter"/>
</dbReference>
<dbReference type="Proteomes" id="UP000887565">
    <property type="component" value="Unplaced"/>
</dbReference>
<dbReference type="InterPro" id="IPR019821">
    <property type="entry name" value="Kinesin_motor_CS"/>
</dbReference>
<evidence type="ECO:0000256" key="3">
    <source>
        <dbReference type="ARBA" id="ARBA00022741"/>
    </source>
</evidence>
<feature type="domain" description="Kinesin motor" evidence="9">
    <location>
        <begin position="1"/>
        <end position="272"/>
    </location>
</feature>
<dbReference type="Pfam" id="PF00225">
    <property type="entry name" value="Kinesin"/>
    <property type="match status" value="1"/>
</dbReference>
<dbReference type="InterPro" id="IPR036961">
    <property type="entry name" value="Kinesin_motor_dom_sf"/>
</dbReference>
<keyword evidence="7 8" id="KW-0505">Motor protein</keyword>
<dbReference type="GO" id="GO:0005875">
    <property type="term" value="C:microtubule associated complex"/>
    <property type="evidence" value="ECO:0007669"/>
    <property type="project" value="TreeGrafter"/>
</dbReference>
<dbReference type="GO" id="GO:0007052">
    <property type="term" value="P:mitotic spindle organization"/>
    <property type="evidence" value="ECO:0007669"/>
    <property type="project" value="TreeGrafter"/>
</dbReference>
<dbReference type="InterPro" id="IPR027640">
    <property type="entry name" value="Kinesin-like_fam"/>
</dbReference>
<reference evidence="11" key="1">
    <citation type="submission" date="2022-11" db="UniProtKB">
        <authorList>
            <consortium name="WormBaseParasite"/>
        </authorList>
    </citation>
    <scope>IDENTIFICATION</scope>
</reference>
<keyword evidence="2" id="KW-0963">Cytoplasm</keyword>
<dbReference type="PROSITE" id="PS50067">
    <property type="entry name" value="KINESIN_MOTOR_2"/>
    <property type="match status" value="1"/>
</dbReference>
<dbReference type="OMA" id="YVQLSQH"/>
<dbReference type="GO" id="GO:0003777">
    <property type="term" value="F:microtubule motor activity"/>
    <property type="evidence" value="ECO:0007669"/>
    <property type="project" value="InterPro"/>
</dbReference>
<dbReference type="GO" id="GO:0005874">
    <property type="term" value="C:microtubule"/>
    <property type="evidence" value="ECO:0007669"/>
    <property type="project" value="UniProtKB-KW"/>
</dbReference>
<sequence length="293" mass="32847">MCAEPLIEKLFEGYNCTIFAYGQTGSGKTFTMGTECCDFTIDSDRKGMIPRIVEAIFARADSDDESEIIVKCSMLEIYEERVLDLLSDKSEKPELFIREHPQEGIFVQNLCQVQVGDSHQTMQQLAQGCLSRTKGGTAMNSESSRSHAIFTIFVKKLMKSDSGTRFCYSKLHLVDLAGSERLKKTQAQGERKKEGIKINEGLLALGNVISALTDSTQQRSHIPYRDSKLTRLLQDSLGGNTYTVMITCVSPADSNYDETLNSLRYAERAKKIKNKPTVNEDPNAREICDLRKK</sequence>
<dbReference type="PROSITE" id="PS00411">
    <property type="entry name" value="KINESIN_MOTOR_1"/>
    <property type="match status" value="1"/>
</dbReference>